<dbReference type="InterPro" id="IPR051615">
    <property type="entry name" value="Transcr_Regulatory_Elem"/>
</dbReference>
<dbReference type="GeneID" id="9670204"/>
<dbReference type="RefSeq" id="XP_003043714.1">
    <property type="nucleotide sequence ID" value="XM_003043668.1"/>
</dbReference>
<evidence type="ECO:0000313" key="11">
    <source>
        <dbReference type="Proteomes" id="UP000005206"/>
    </source>
</evidence>
<feature type="region of interest" description="Disordered" evidence="8">
    <location>
        <begin position="693"/>
        <end position="723"/>
    </location>
</feature>
<dbReference type="Proteomes" id="UP000005206">
    <property type="component" value="Chromosome 9"/>
</dbReference>
<dbReference type="EMBL" id="GG698919">
    <property type="protein sequence ID" value="EEU38001.1"/>
    <property type="molecule type" value="Genomic_DNA"/>
</dbReference>
<dbReference type="eggNOG" id="ENOG502RGDF">
    <property type="taxonomic scope" value="Eukaryota"/>
</dbReference>
<dbReference type="AlphaFoldDB" id="C7ZCY9"/>
<keyword evidence="4" id="KW-0805">Transcription regulation</keyword>
<keyword evidence="5" id="KW-0238">DNA-binding</keyword>
<keyword evidence="6" id="KW-0804">Transcription</keyword>
<dbReference type="OrthoDB" id="2154091at2759"/>
<dbReference type="Pfam" id="PF04082">
    <property type="entry name" value="Fungal_trans"/>
    <property type="match status" value="1"/>
</dbReference>
<dbReference type="PANTHER" id="PTHR31313:SF77">
    <property type="entry name" value="ZN(II)2CYS6 TRANSCRIPTION FACTOR (EUROFUNG)"/>
    <property type="match status" value="1"/>
</dbReference>
<dbReference type="SUPFAM" id="SSF57701">
    <property type="entry name" value="Zn2/Cys6 DNA-binding domain"/>
    <property type="match status" value="1"/>
</dbReference>
<dbReference type="InterPro" id="IPR001138">
    <property type="entry name" value="Zn2Cys6_DnaBD"/>
</dbReference>
<name>C7ZCY9_FUSV7</name>
<dbReference type="GO" id="GO:0000981">
    <property type="term" value="F:DNA-binding transcription factor activity, RNA polymerase II-specific"/>
    <property type="evidence" value="ECO:0007669"/>
    <property type="project" value="InterPro"/>
</dbReference>
<evidence type="ECO:0000259" key="9">
    <source>
        <dbReference type="PROSITE" id="PS50048"/>
    </source>
</evidence>
<keyword evidence="3" id="KW-0862">Zinc</keyword>
<evidence type="ECO:0000256" key="3">
    <source>
        <dbReference type="ARBA" id="ARBA00022833"/>
    </source>
</evidence>
<evidence type="ECO:0000313" key="10">
    <source>
        <dbReference type="EMBL" id="EEU38001.1"/>
    </source>
</evidence>
<feature type="region of interest" description="Disordered" evidence="8">
    <location>
        <begin position="68"/>
        <end position="131"/>
    </location>
</feature>
<dbReference type="PANTHER" id="PTHR31313">
    <property type="entry name" value="TY1 ENHANCER ACTIVATOR"/>
    <property type="match status" value="1"/>
</dbReference>
<gene>
    <name evidence="10" type="ORF">NECHADRAFT_84387</name>
</gene>
<dbReference type="PROSITE" id="PS50048">
    <property type="entry name" value="ZN2_CY6_FUNGAL_2"/>
    <property type="match status" value="1"/>
</dbReference>
<dbReference type="InterPro" id="IPR007219">
    <property type="entry name" value="XnlR_reg_dom"/>
</dbReference>
<dbReference type="Pfam" id="PF00172">
    <property type="entry name" value="Zn_clus"/>
    <property type="match status" value="1"/>
</dbReference>
<dbReference type="VEuPathDB" id="FungiDB:NECHADRAFT_84387"/>
<feature type="domain" description="Zn(2)-C6 fungal-type" evidence="9">
    <location>
        <begin position="10"/>
        <end position="39"/>
    </location>
</feature>
<keyword evidence="7" id="KW-0539">Nucleus</keyword>
<evidence type="ECO:0000256" key="7">
    <source>
        <dbReference type="ARBA" id="ARBA00023242"/>
    </source>
</evidence>
<evidence type="ECO:0000256" key="5">
    <source>
        <dbReference type="ARBA" id="ARBA00023125"/>
    </source>
</evidence>
<comment type="subcellular location">
    <subcellularLocation>
        <location evidence="1">Nucleus</location>
    </subcellularLocation>
</comment>
<keyword evidence="11" id="KW-1185">Reference proteome</keyword>
<dbReference type="GO" id="GO:0005634">
    <property type="term" value="C:nucleus"/>
    <property type="evidence" value="ECO:0007669"/>
    <property type="project" value="UniProtKB-SubCell"/>
</dbReference>
<evidence type="ECO:0000256" key="6">
    <source>
        <dbReference type="ARBA" id="ARBA00023163"/>
    </source>
</evidence>
<evidence type="ECO:0000256" key="4">
    <source>
        <dbReference type="ARBA" id="ARBA00023015"/>
    </source>
</evidence>
<dbReference type="SMART" id="SM00066">
    <property type="entry name" value="GAL4"/>
    <property type="match status" value="1"/>
</dbReference>
<feature type="region of interest" description="Disordered" evidence="8">
    <location>
        <begin position="146"/>
        <end position="166"/>
    </location>
</feature>
<dbReference type="SMART" id="SM00906">
    <property type="entry name" value="Fungal_trans"/>
    <property type="match status" value="1"/>
</dbReference>
<dbReference type="KEGG" id="nhe:NECHADRAFT_84387"/>
<dbReference type="GO" id="GO:0008270">
    <property type="term" value="F:zinc ion binding"/>
    <property type="evidence" value="ECO:0007669"/>
    <property type="project" value="InterPro"/>
</dbReference>
<dbReference type="CDD" id="cd00067">
    <property type="entry name" value="GAL4"/>
    <property type="match status" value="1"/>
</dbReference>
<dbReference type="HOGENOM" id="CLU_007003_5_1_1"/>
<accession>C7ZCY9</accession>
<reference evidence="10 11" key="1">
    <citation type="journal article" date="2009" name="PLoS Genet.">
        <title>The genome of Nectria haematococca: contribution of supernumerary chromosomes to gene expansion.</title>
        <authorList>
            <person name="Coleman J.J."/>
            <person name="Rounsley S.D."/>
            <person name="Rodriguez-Carres M."/>
            <person name="Kuo A."/>
            <person name="Wasmann C.C."/>
            <person name="Grimwood J."/>
            <person name="Schmutz J."/>
            <person name="Taga M."/>
            <person name="White G.J."/>
            <person name="Zhou S."/>
            <person name="Schwartz D.C."/>
            <person name="Freitag M."/>
            <person name="Ma L.J."/>
            <person name="Danchin E.G."/>
            <person name="Henrissat B."/>
            <person name="Coutinho P.M."/>
            <person name="Nelson D.R."/>
            <person name="Straney D."/>
            <person name="Napoli C.A."/>
            <person name="Barker B.M."/>
            <person name="Gribskov M."/>
            <person name="Rep M."/>
            <person name="Kroken S."/>
            <person name="Molnar I."/>
            <person name="Rensing C."/>
            <person name="Kennell J.C."/>
            <person name="Zamora J."/>
            <person name="Farman M.L."/>
            <person name="Selker E.U."/>
            <person name="Salamov A."/>
            <person name="Shapiro H."/>
            <person name="Pangilinan J."/>
            <person name="Lindquist E."/>
            <person name="Lamers C."/>
            <person name="Grigoriev I.V."/>
            <person name="Geiser D.M."/>
            <person name="Covert S.F."/>
            <person name="Temporini E."/>
            <person name="Vanetten H.D."/>
        </authorList>
    </citation>
    <scope>NUCLEOTIDE SEQUENCE [LARGE SCALE GENOMIC DNA]</scope>
    <source>
        <strain evidence="11">ATCC MYA-4622 / CBS 123669 / FGSC 9596 / NRRL 45880 / 77-13-4</strain>
    </source>
</reference>
<feature type="compositionally biased region" description="Polar residues" evidence="8">
    <location>
        <begin position="154"/>
        <end position="166"/>
    </location>
</feature>
<sequence>MAGQKYVKSACLNCRRRKVKCDGNHVCSNCVTSNLECFYNVDGDLRRLSTKKTIVSLEERIGQLEGVLREHNIDQPQPTPTSATEPVTLPKQISSTPEAQQRVNGDQDQTDGSKVDNDGLPQDLNSPSVLLEGTSTRGLFDTRSHQLAKDSEASHTAQSYRAPASITSNHSDHFVLVDTPGSAHALHGNTLHSSKQDSEDEDNSITGILSARMGALRLVEDGQLRYYGPTSNLHMHTDGLQSLSTPSFRSVATEGIDVLRRLGLDQEVPLALETHLAKLYFTWEDPAIHVVDQETFFAEKRRCLLHDTGSPYYSETLNNAICAMGASLAAGENLHLPEPASEFFSSRAKALLDVEMDSPTVATVQALVIMSATEAASTRDARGWLYSGMATRLSADLGLHLDITKHMHNGLLTSRDMEIRQTAFWGVFIHEHMWNLYAGRPWGLGIQNVTIPKPEPESQDGECKLWKSYPGTTWQPEAGVLFPIHACTAANVTLCGFMRQINITLYAGETVDLSALVEFLIKTKQEMMEWHASLSPLLGVSEMGSSRIYHPAILQLHMQYYATLIFLYRPYLSCRLVSQIASQDTPETRAAMESVPSDCVAAAHQVADILRCYQKQHSLRHGNVQIVHIILTASLTFIHDVCTRSYSESRRSLSDLQLCCHSLGEIGRCFGNATRALEVIILVKSEWQRIATSRGGQKTGRKRPSFSMSGSSGELDGDCRPRRRHRTSMIDTDRFQAPSFSMPPLFFDEGALDLEDVNIGNPSVDEEGQDMWIFSGEPGFDMNEMIPLIDWFNNQLLEGTHIPAQEALSGAHAESQVIPDEPSVGPSDIV</sequence>
<dbReference type="CDD" id="cd12148">
    <property type="entry name" value="fungal_TF_MHR"/>
    <property type="match status" value="1"/>
</dbReference>
<dbReference type="OMA" id="TQQQDGF"/>
<feature type="region of interest" description="Disordered" evidence="8">
    <location>
        <begin position="808"/>
        <end position="830"/>
    </location>
</feature>
<proteinExistence type="predicted"/>
<protein>
    <recommendedName>
        <fullName evidence="9">Zn(2)-C6 fungal-type domain-containing protein</fullName>
    </recommendedName>
</protein>
<evidence type="ECO:0000256" key="1">
    <source>
        <dbReference type="ARBA" id="ARBA00004123"/>
    </source>
</evidence>
<dbReference type="Gene3D" id="4.10.240.10">
    <property type="entry name" value="Zn(2)-C6 fungal-type DNA-binding domain"/>
    <property type="match status" value="1"/>
</dbReference>
<dbReference type="PROSITE" id="PS00463">
    <property type="entry name" value="ZN2_CY6_FUNGAL_1"/>
    <property type="match status" value="1"/>
</dbReference>
<feature type="compositionally biased region" description="Polar residues" evidence="8">
    <location>
        <begin position="74"/>
        <end position="110"/>
    </location>
</feature>
<dbReference type="GO" id="GO:0006351">
    <property type="term" value="P:DNA-templated transcription"/>
    <property type="evidence" value="ECO:0007669"/>
    <property type="project" value="InterPro"/>
</dbReference>
<keyword evidence="2" id="KW-0479">Metal-binding</keyword>
<organism evidence="10 11">
    <name type="scientific">Fusarium vanettenii (strain ATCC MYA-4622 / CBS 123669 / FGSC 9596 / NRRL 45880 / 77-13-4)</name>
    <name type="common">Fusarium solani subsp. pisi</name>
    <dbReference type="NCBI Taxonomy" id="660122"/>
    <lineage>
        <taxon>Eukaryota</taxon>
        <taxon>Fungi</taxon>
        <taxon>Dikarya</taxon>
        <taxon>Ascomycota</taxon>
        <taxon>Pezizomycotina</taxon>
        <taxon>Sordariomycetes</taxon>
        <taxon>Hypocreomycetidae</taxon>
        <taxon>Hypocreales</taxon>
        <taxon>Nectriaceae</taxon>
        <taxon>Fusarium</taxon>
        <taxon>Fusarium solani species complex</taxon>
        <taxon>Fusarium vanettenii</taxon>
    </lineage>
</organism>
<evidence type="ECO:0000256" key="8">
    <source>
        <dbReference type="SAM" id="MobiDB-lite"/>
    </source>
</evidence>
<evidence type="ECO:0000256" key="2">
    <source>
        <dbReference type="ARBA" id="ARBA00022723"/>
    </source>
</evidence>
<dbReference type="InterPro" id="IPR036864">
    <property type="entry name" value="Zn2-C6_fun-type_DNA-bd_sf"/>
</dbReference>
<dbReference type="InParanoid" id="C7ZCY9"/>
<dbReference type="GO" id="GO:0003677">
    <property type="term" value="F:DNA binding"/>
    <property type="evidence" value="ECO:0007669"/>
    <property type="project" value="UniProtKB-KW"/>
</dbReference>